<dbReference type="AlphaFoldDB" id="A0A931I7I8"/>
<evidence type="ECO:0000313" key="4">
    <source>
        <dbReference type="EMBL" id="MBH0776309.1"/>
    </source>
</evidence>
<keyword evidence="1" id="KW-0812">Transmembrane</keyword>
<dbReference type="Proteomes" id="UP000655751">
    <property type="component" value="Unassembled WGS sequence"/>
</dbReference>
<name>A0A931I7I8_9NOCA</name>
<proteinExistence type="predicted"/>
<dbReference type="EMBL" id="JADMLG010000003">
    <property type="protein sequence ID" value="MBH0776309.1"/>
    <property type="molecule type" value="Genomic_DNA"/>
</dbReference>
<dbReference type="RefSeq" id="WP_196148660.1">
    <property type="nucleotide sequence ID" value="NZ_JADMLG010000003.1"/>
</dbReference>
<dbReference type="GO" id="GO:0005576">
    <property type="term" value="C:extracellular region"/>
    <property type="evidence" value="ECO:0007669"/>
    <property type="project" value="TreeGrafter"/>
</dbReference>
<evidence type="ECO:0000256" key="1">
    <source>
        <dbReference type="SAM" id="Phobius"/>
    </source>
</evidence>
<comment type="caution">
    <text evidence="4">The sequence shown here is derived from an EMBL/GenBank/DDBJ whole genome shotgun (WGS) entry which is preliminary data.</text>
</comment>
<dbReference type="NCBIfam" id="TIGR00996">
    <property type="entry name" value="Mtu_fam_mce"/>
    <property type="match status" value="1"/>
</dbReference>
<reference evidence="4" key="1">
    <citation type="submission" date="2020-11" db="EMBL/GenBank/DDBJ databases">
        <title>Nocardia NEAU-351.nov., a novel actinomycete isolated from the cow dung.</title>
        <authorList>
            <person name="Zhang X."/>
        </authorList>
    </citation>
    <scope>NUCLEOTIDE SEQUENCE</scope>
    <source>
        <strain evidence="4">NEAU-351</strain>
    </source>
</reference>
<gene>
    <name evidence="4" type="ORF">IT779_08440</name>
</gene>
<dbReference type="InterPro" id="IPR003399">
    <property type="entry name" value="Mce/MlaD"/>
</dbReference>
<dbReference type="Pfam" id="PF11887">
    <property type="entry name" value="Mce4_CUP1"/>
    <property type="match status" value="1"/>
</dbReference>
<accession>A0A931I7I8</accession>
<keyword evidence="1" id="KW-0472">Membrane</keyword>
<evidence type="ECO:0000313" key="5">
    <source>
        <dbReference type="Proteomes" id="UP000655751"/>
    </source>
</evidence>
<dbReference type="Pfam" id="PF02470">
    <property type="entry name" value="MlaD"/>
    <property type="match status" value="1"/>
</dbReference>
<keyword evidence="5" id="KW-1185">Reference proteome</keyword>
<sequence>MRRLRLPALRRRRAGAPTEPDPLRIGIVAVAVLLSVLLVTVGINSLHLGKATYQAQFAQAAGIAPGDAVTYVGVPVGTVTNTRLTGDHVTVTMKIDRDLPLGADTHAAVKLTTLLGSRYVELRSNGIGRLPDKRIPLAQTEVPYNLETALQDATRTFGQLDADQIATSMTALSTQLRDLPQVVPEVLGNVYSLSAVIAQRRDQIATLVTSTAQVTTVIRDQQADLAALVSRGRTVLQEINSRQDALRRLLAATTTLIHQIEPIAVGDRSRIQQLLDDLHSMTAMIAGNDALLRSILQILPVPWRLFANATGTGMELSAAAPDGAFVDSFMCALSKRAIELGRAPYHEDCK</sequence>
<keyword evidence="1" id="KW-1133">Transmembrane helix</keyword>
<evidence type="ECO:0000259" key="2">
    <source>
        <dbReference type="Pfam" id="PF02470"/>
    </source>
</evidence>
<dbReference type="InterPro" id="IPR024516">
    <property type="entry name" value="Mce_C"/>
</dbReference>
<feature type="domain" description="Mce/MlaD" evidence="2">
    <location>
        <begin position="51"/>
        <end position="123"/>
    </location>
</feature>
<dbReference type="PANTHER" id="PTHR33371:SF18">
    <property type="entry name" value="MCE-FAMILY PROTEIN MCE3C"/>
    <property type="match status" value="1"/>
</dbReference>
<organism evidence="4 5">
    <name type="scientific">Nocardia bovistercoris</name>
    <dbReference type="NCBI Taxonomy" id="2785916"/>
    <lineage>
        <taxon>Bacteria</taxon>
        <taxon>Bacillati</taxon>
        <taxon>Actinomycetota</taxon>
        <taxon>Actinomycetes</taxon>
        <taxon>Mycobacteriales</taxon>
        <taxon>Nocardiaceae</taxon>
        <taxon>Nocardia</taxon>
    </lineage>
</organism>
<evidence type="ECO:0000259" key="3">
    <source>
        <dbReference type="Pfam" id="PF11887"/>
    </source>
</evidence>
<dbReference type="PANTHER" id="PTHR33371">
    <property type="entry name" value="INTERMEMBRANE PHOSPHOLIPID TRANSPORT SYSTEM BINDING PROTEIN MLAD-RELATED"/>
    <property type="match status" value="1"/>
</dbReference>
<feature type="transmembrane region" description="Helical" evidence="1">
    <location>
        <begin position="21"/>
        <end position="43"/>
    </location>
</feature>
<feature type="domain" description="Mammalian cell entry C-terminal" evidence="3">
    <location>
        <begin position="133"/>
        <end position="315"/>
    </location>
</feature>
<dbReference type="InterPro" id="IPR005693">
    <property type="entry name" value="Mce"/>
</dbReference>
<protein>
    <submittedName>
        <fullName evidence="4">MCE family protein</fullName>
    </submittedName>
</protein>
<dbReference type="InterPro" id="IPR052336">
    <property type="entry name" value="MlaD_Phospholipid_Transporter"/>
</dbReference>